<dbReference type="RefSeq" id="WP_275418104.1">
    <property type="nucleotide sequence ID" value="NZ_CP106878.1"/>
</dbReference>
<dbReference type="GO" id="GO:0008270">
    <property type="term" value="F:zinc ion binding"/>
    <property type="evidence" value="ECO:0007669"/>
    <property type="project" value="InterPro"/>
</dbReference>
<keyword evidence="2" id="KW-0378">Hydrolase</keyword>
<feature type="domain" description="HNH" evidence="1">
    <location>
        <begin position="31"/>
        <end position="83"/>
    </location>
</feature>
<keyword evidence="2" id="KW-0540">Nuclease</keyword>
<dbReference type="GO" id="GO:0004519">
    <property type="term" value="F:endonuclease activity"/>
    <property type="evidence" value="ECO:0007669"/>
    <property type="project" value="UniProtKB-KW"/>
</dbReference>
<gene>
    <name evidence="2" type="ORF">OE104_03015</name>
</gene>
<reference evidence="2" key="1">
    <citation type="submission" date="2022-09" db="EMBL/GenBank/DDBJ databases">
        <title>Complete Genomes of Fervidibacillus albus and Fervidibacillus halotolerans isolated from tidal flat sediments.</title>
        <authorList>
            <person name="Kwon K.K."/>
            <person name="Yang S.-H."/>
            <person name="Park M.J."/>
            <person name="Oh H.-M."/>
        </authorList>
    </citation>
    <scope>NUCLEOTIDE SEQUENCE</scope>
    <source>
        <strain evidence="2">MEBiC13591</strain>
    </source>
</reference>
<dbReference type="InterPro" id="IPR002711">
    <property type="entry name" value="HNH"/>
</dbReference>
<accession>A0A9E8RV53</accession>
<dbReference type="InterPro" id="IPR003615">
    <property type="entry name" value="HNH_nuc"/>
</dbReference>
<dbReference type="AlphaFoldDB" id="A0A9E8RV53"/>
<keyword evidence="2" id="KW-0255">Endonuclease</keyword>
<dbReference type="KEGG" id="faf:OE104_03015"/>
<sequence length="227" mass="26982">MAKYSILKSFYKSDEWTSLRLSLINERGNRCERCGKIIAKSRDIIGHHKIELTPENVHDHNISLNPNNIELVCFDCHNKIHRRFGYSGKKEVFLVYGPPMSGKTTFVRQNMERGDLVVDMDQLYSAVSMLPYYDKPDNLFSNVIGIHNLLLDNIKTRYGRWHNAWVIGGYADKYKRERLANELGAELIFMECEKEECLRRLELDEERRYRKDEWAKYIEKWFETFTE</sequence>
<evidence type="ECO:0000259" key="1">
    <source>
        <dbReference type="Pfam" id="PF01844"/>
    </source>
</evidence>
<proteinExistence type="predicted"/>
<organism evidence="2 3">
    <name type="scientific">Fervidibacillus albus</name>
    <dbReference type="NCBI Taxonomy" id="2980026"/>
    <lineage>
        <taxon>Bacteria</taxon>
        <taxon>Bacillati</taxon>
        <taxon>Bacillota</taxon>
        <taxon>Bacilli</taxon>
        <taxon>Bacillales</taxon>
        <taxon>Bacillaceae</taxon>
        <taxon>Fervidibacillus</taxon>
    </lineage>
</organism>
<protein>
    <submittedName>
        <fullName evidence="2">HNH endonuclease</fullName>
    </submittedName>
</protein>
<dbReference type="SUPFAM" id="SSF52540">
    <property type="entry name" value="P-loop containing nucleoside triphosphate hydrolases"/>
    <property type="match status" value="1"/>
</dbReference>
<dbReference type="CDD" id="cd00085">
    <property type="entry name" value="HNHc"/>
    <property type="match status" value="1"/>
</dbReference>
<dbReference type="EMBL" id="CP106878">
    <property type="protein sequence ID" value="WAA10320.1"/>
    <property type="molecule type" value="Genomic_DNA"/>
</dbReference>
<dbReference type="Pfam" id="PF01844">
    <property type="entry name" value="HNH"/>
    <property type="match status" value="1"/>
</dbReference>
<name>A0A9E8RV53_9BACI</name>
<keyword evidence="3" id="KW-1185">Reference proteome</keyword>
<dbReference type="Proteomes" id="UP001164718">
    <property type="component" value="Chromosome"/>
</dbReference>
<dbReference type="Gene3D" id="3.40.50.300">
    <property type="entry name" value="P-loop containing nucleotide triphosphate hydrolases"/>
    <property type="match status" value="1"/>
</dbReference>
<evidence type="ECO:0000313" key="3">
    <source>
        <dbReference type="Proteomes" id="UP001164718"/>
    </source>
</evidence>
<dbReference type="GO" id="GO:0003676">
    <property type="term" value="F:nucleic acid binding"/>
    <property type="evidence" value="ECO:0007669"/>
    <property type="project" value="InterPro"/>
</dbReference>
<evidence type="ECO:0000313" key="2">
    <source>
        <dbReference type="EMBL" id="WAA10320.1"/>
    </source>
</evidence>
<dbReference type="InterPro" id="IPR027417">
    <property type="entry name" value="P-loop_NTPase"/>
</dbReference>